<dbReference type="CDD" id="cd06170">
    <property type="entry name" value="LuxR_C_like"/>
    <property type="match status" value="1"/>
</dbReference>
<proteinExistence type="predicted"/>
<keyword evidence="9" id="KW-1185">Reference proteome</keyword>
<dbReference type="SMART" id="SM00421">
    <property type="entry name" value="HTH_LUXR"/>
    <property type="match status" value="1"/>
</dbReference>
<dbReference type="SUPFAM" id="SSF46894">
    <property type="entry name" value="C-terminal effector domain of the bipartite response regulators"/>
    <property type="match status" value="1"/>
</dbReference>
<feature type="domain" description="Response regulatory" evidence="7">
    <location>
        <begin position="5"/>
        <end position="121"/>
    </location>
</feature>
<evidence type="ECO:0000259" key="7">
    <source>
        <dbReference type="PROSITE" id="PS50110"/>
    </source>
</evidence>
<keyword evidence="4" id="KW-0804">Transcription</keyword>
<dbReference type="InterPro" id="IPR016032">
    <property type="entry name" value="Sig_transdc_resp-reg_C-effctor"/>
</dbReference>
<dbReference type="PANTHER" id="PTHR43214">
    <property type="entry name" value="TWO-COMPONENT RESPONSE REGULATOR"/>
    <property type="match status" value="1"/>
</dbReference>
<dbReference type="EMBL" id="JABANE010000082">
    <property type="protein sequence ID" value="NME71006.1"/>
    <property type="molecule type" value="Genomic_DNA"/>
</dbReference>
<protein>
    <submittedName>
        <fullName evidence="8">Response regulator transcription factor</fullName>
    </submittedName>
</protein>
<dbReference type="InterPro" id="IPR039420">
    <property type="entry name" value="WalR-like"/>
</dbReference>
<dbReference type="Proteomes" id="UP000576082">
    <property type="component" value="Unassembled WGS sequence"/>
</dbReference>
<dbReference type="RefSeq" id="WP_169659229.1">
    <property type="nucleotide sequence ID" value="NZ_JABANE010000082.1"/>
</dbReference>
<comment type="caution">
    <text evidence="8">The sequence shown here is derived from an EMBL/GenBank/DDBJ whole genome shotgun (WGS) entry which is preliminary data.</text>
</comment>
<evidence type="ECO:0000313" key="9">
    <source>
        <dbReference type="Proteomes" id="UP000576082"/>
    </source>
</evidence>
<dbReference type="PROSITE" id="PS50110">
    <property type="entry name" value="RESPONSE_REGULATORY"/>
    <property type="match status" value="1"/>
</dbReference>
<dbReference type="PRINTS" id="PR00038">
    <property type="entry name" value="HTHLUXR"/>
</dbReference>
<dbReference type="Pfam" id="PF00196">
    <property type="entry name" value="GerE"/>
    <property type="match status" value="1"/>
</dbReference>
<evidence type="ECO:0000256" key="4">
    <source>
        <dbReference type="ARBA" id="ARBA00023163"/>
    </source>
</evidence>
<dbReference type="SUPFAM" id="SSF52172">
    <property type="entry name" value="CheY-like"/>
    <property type="match status" value="1"/>
</dbReference>
<dbReference type="GO" id="GO:0000160">
    <property type="term" value="P:phosphorelay signal transduction system"/>
    <property type="evidence" value="ECO:0007669"/>
    <property type="project" value="InterPro"/>
</dbReference>
<sequence length="218" mass="24463">MLKHRILLVDDHEIFRNGVKQLVNKEEDLEVVAEASNGEEAIPLVASHHIDVVIMDISMPKKSGLEAAELLLSESKDTRILFLSLYDREDYIIQAVKVGACGYILKDESNKTFLKAIRKVAAGKFYFSGDTSDIIVKSIREDKFGSSSTAKTQNTVSLSKRESQILNHLMEGLDNKEISEMHSVSIRTIETHRLNILRKLSVKTIEQAIEKAKKLGIV</sequence>
<evidence type="ECO:0000256" key="3">
    <source>
        <dbReference type="ARBA" id="ARBA00023125"/>
    </source>
</evidence>
<dbReference type="InterPro" id="IPR000792">
    <property type="entry name" value="Tscrpt_reg_LuxR_C"/>
</dbReference>
<dbReference type="GO" id="GO:0003677">
    <property type="term" value="F:DNA binding"/>
    <property type="evidence" value="ECO:0007669"/>
    <property type="project" value="UniProtKB-KW"/>
</dbReference>
<dbReference type="PANTHER" id="PTHR43214:SF41">
    <property type="entry name" value="NITRATE_NITRITE RESPONSE REGULATOR PROTEIN NARP"/>
    <property type="match status" value="1"/>
</dbReference>
<gene>
    <name evidence="8" type="ORF">HHU12_23765</name>
</gene>
<feature type="domain" description="HTH luxR-type" evidence="6">
    <location>
        <begin position="151"/>
        <end position="216"/>
    </location>
</feature>
<name>A0A7X9XBQ9_9BACT</name>
<dbReference type="PROSITE" id="PS50043">
    <property type="entry name" value="HTH_LUXR_2"/>
    <property type="match status" value="1"/>
</dbReference>
<dbReference type="InterPro" id="IPR058245">
    <property type="entry name" value="NreC/VraR/RcsB-like_REC"/>
</dbReference>
<dbReference type="GO" id="GO:0006355">
    <property type="term" value="P:regulation of DNA-templated transcription"/>
    <property type="evidence" value="ECO:0007669"/>
    <property type="project" value="InterPro"/>
</dbReference>
<evidence type="ECO:0000259" key="6">
    <source>
        <dbReference type="PROSITE" id="PS50043"/>
    </source>
</evidence>
<keyword evidence="2" id="KW-0805">Transcription regulation</keyword>
<reference evidence="8 9" key="1">
    <citation type="submission" date="2020-04" db="EMBL/GenBank/DDBJ databases">
        <title>Flammeovirga sp. SR4, a novel species isolated from seawater.</title>
        <authorList>
            <person name="Wang X."/>
        </authorList>
    </citation>
    <scope>NUCLEOTIDE SEQUENCE [LARGE SCALE GENOMIC DNA]</scope>
    <source>
        <strain evidence="8 9">ATCC 23126</strain>
    </source>
</reference>
<dbReference type="InterPro" id="IPR011006">
    <property type="entry name" value="CheY-like_superfamily"/>
</dbReference>
<dbReference type="AlphaFoldDB" id="A0A7X9XBQ9"/>
<organism evidence="8 9">
    <name type="scientific">Flammeovirga aprica JL-4</name>
    <dbReference type="NCBI Taxonomy" id="694437"/>
    <lineage>
        <taxon>Bacteria</taxon>
        <taxon>Pseudomonadati</taxon>
        <taxon>Bacteroidota</taxon>
        <taxon>Cytophagia</taxon>
        <taxon>Cytophagales</taxon>
        <taxon>Flammeovirgaceae</taxon>
        <taxon>Flammeovirga</taxon>
    </lineage>
</organism>
<evidence type="ECO:0000256" key="1">
    <source>
        <dbReference type="ARBA" id="ARBA00022553"/>
    </source>
</evidence>
<keyword evidence="3" id="KW-0238">DNA-binding</keyword>
<dbReference type="Gene3D" id="3.40.50.2300">
    <property type="match status" value="1"/>
</dbReference>
<dbReference type="CDD" id="cd17535">
    <property type="entry name" value="REC_NarL-like"/>
    <property type="match status" value="1"/>
</dbReference>
<dbReference type="InterPro" id="IPR001789">
    <property type="entry name" value="Sig_transdc_resp-reg_receiver"/>
</dbReference>
<keyword evidence="1 5" id="KW-0597">Phosphoprotein</keyword>
<evidence type="ECO:0000256" key="5">
    <source>
        <dbReference type="PROSITE-ProRule" id="PRU00169"/>
    </source>
</evidence>
<evidence type="ECO:0000256" key="2">
    <source>
        <dbReference type="ARBA" id="ARBA00023015"/>
    </source>
</evidence>
<accession>A0A7X9XBQ9</accession>
<evidence type="ECO:0000313" key="8">
    <source>
        <dbReference type="EMBL" id="NME71006.1"/>
    </source>
</evidence>
<dbReference type="SMART" id="SM00448">
    <property type="entry name" value="REC"/>
    <property type="match status" value="1"/>
</dbReference>
<feature type="modified residue" description="4-aspartylphosphate" evidence="5">
    <location>
        <position position="56"/>
    </location>
</feature>
<dbReference type="Pfam" id="PF00072">
    <property type="entry name" value="Response_reg"/>
    <property type="match status" value="1"/>
</dbReference>